<keyword evidence="2" id="KW-1185">Reference proteome</keyword>
<comment type="caution">
    <text evidence="1">The sequence shown here is derived from an EMBL/GenBank/DDBJ whole genome shotgun (WGS) entry which is preliminary data.</text>
</comment>
<dbReference type="OrthoDB" id="6509935at2759"/>
<proteinExistence type="predicted"/>
<evidence type="ECO:0000313" key="2">
    <source>
        <dbReference type="Proteomes" id="UP000886998"/>
    </source>
</evidence>
<evidence type="ECO:0000313" key="1">
    <source>
        <dbReference type="EMBL" id="GFY61847.1"/>
    </source>
</evidence>
<name>A0A8X6XZY9_9ARAC</name>
<reference evidence="1" key="1">
    <citation type="submission" date="2020-08" db="EMBL/GenBank/DDBJ databases">
        <title>Multicomponent nature underlies the extraordinary mechanical properties of spider dragline silk.</title>
        <authorList>
            <person name="Kono N."/>
            <person name="Nakamura H."/>
            <person name="Mori M."/>
            <person name="Yoshida Y."/>
            <person name="Ohtoshi R."/>
            <person name="Malay A.D."/>
            <person name="Moran D.A.P."/>
            <person name="Tomita M."/>
            <person name="Numata K."/>
            <person name="Arakawa K."/>
        </authorList>
    </citation>
    <scope>NUCLEOTIDE SEQUENCE</scope>
</reference>
<dbReference type="EMBL" id="BMAV01013836">
    <property type="protein sequence ID" value="GFY61847.1"/>
    <property type="molecule type" value="Genomic_DNA"/>
</dbReference>
<protein>
    <submittedName>
        <fullName evidence="1">Uncharacterized protein</fullName>
    </submittedName>
</protein>
<gene>
    <name evidence="1" type="ORF">TNIN_352691</name>
</gene>
<dbReference type="AlphaFoldDB" id="A0A8X6XZY9"/>
<organism evidence="1 2">
    <name type="scientific">Trichonephila inaurata madagascariensis</name>
    <dbReference type="NCBI Taxonomy" id="2747483"/>
    <lineage>
        <taxon>Eukaryota</taxon>
        <taxon>Metazoa</taxon>
        <taxon>Ecdysozoa</taxon>
        <taxon>Arthropoda</taxon>
        <taxon>Chelicerata</taxon>
        <taxon>Arachnida</taxon>
        <taxon>Araneae</taxon>
        <taxon>Araneomorphae</taxon>
        <taxon>Entelegynae</taxon>
        <taxon>Araneoidea</taxon>
        <taxon>Nephilidae</taxon>
        <taxon>Trichonephila</taxon>
        <taxon>Trichonephila inaurata</taxon>
    </lineage>
</organism>
<sequence length="107" mass="12248">MLIHLTLLKISSYGKKALRSKLVPCMGRILEVNQGKLVEKITYFYCHRNGFIFEMIRREMKIAGSSKINGKLPSKMKVCEDIESKVTVNSTKTHVGQRDRFGTNENN</sequence>
<dbReference type="Proteomes" id="UP000886998">
    <property type="component" value="Unassembled WGS sequence"/>
</dbReference>
<accession>A0A8X6XZY9</accession>